<evidence type="ECO:0000256" key="11">
    <source>
        <dbReference type="ARBA" id="ARBA00033775"/>
    </source>
</evidence>
<comment type="caution">
    <text evidence="17">The sequence shown here is derived from an EMBL/GenBank/DDBJ whole genome shotgun (WGS) entry which is preliminary data.</text>
</comment>
<evidence type="ECO:0000256" key="6">
    <source>
        <dbReference type="ARBA" id="ARBA00023002"/>
    </source>
</evidence>
<dbReference type="InterPro" id="IPR048327">
    <property type="entry name" value="Dyp_perox_N"/>
</dbReference>
<dbReference type="Pfam" id="PF20628">
    <property type="entry name" value="Dyp_perox_C"/>
    <property type="match status" value="1"/>
</dbReference>
<accession>A0ABP5FTG5</accession>
<evidence type="ECO:0000256" key="8">
    <source>
        <dbReference type="ARBA" id="ARBA00023239"/>
    </source>
</evidence>
<evidence type="ECO:0000313" key="17">
    <source>
        <dbReference type="EMBL" id="GAA2033679.1"/>
    </source>
</evidence>
<keyword evidence="2 13" id="KW-0575">Peroxidase</keyword>
<proteinExistence type="inferred from homology"/>
<evidence type="ECO:0000256" key="1">
    <source>
        <dbReference type="ARBA" id="ARBA00004196"/>
    </source>
</evidence>
<reference evidence="18" key="1">
    <citation type="journal article" date="2019" name="Int. J. Syst. Evol. Microbiol.">
        <title>The Global Catalogue of Microorganisms (GCM) 10K type strain sequencing project: providing services to taxonomists for standard genome sequencing and annotation.</title>
        <authorList>
            <consortium name="The Broad Institute Genomics Platform"/>
            <consortium name="The Broad Institute Genome Sequencing Center for Infectious Disease"/>
            <person name="Wu L."/>
            <person name="Ma J."/>
        </authorList>
    </citation>
    <scope>NUCLEOTIDE SEQUENCE [LARGE SCALE GENOMIC DNA]</scope>
    <source>
        <strain evidence="18">JCM 16014</strain>
    </source>
</reference>
<evidence type="ECO:0000256" key="13">
    <source>
        <dbReference type="RuleBase" id="RU365017"/>
    </source>
</evidence>
<dbReference type="InterPro" id="IPR006314">
    <property type="entry name" value="Dyp_peroxidase"/>
</dbReference>
<comment type="catalytic activity">
    <reaction evidence="12">
        <text>heme b + 2 H(+) = protoporphyrin IX + Fe(2+)</text>
        <dbReference type="Rhea" id="RHEA:22584"/>
        <dbReference type="ChEBI" id="CHEBI:15378"/>
        <dbReference type="ChEBI" id="CHEBI:29033"/>
        <dbReference type="ChEBI" id="CHEBI:57306"/>
        <dbReference type="ChEBI" id="CHEBI:60344"/>
        <dbReference type="EC" id="4.98.1.1"/>
    </reaction>
    <physiologicalReaction direction="left-to-right" evidence="12">
        <dbReference type="Rhea" id="RHEA:22585"/>
    </physiologicalReaction>
</comment>
<evidence type="ECO:0000256" key="7">
    <source>
        <dbReference type="ARBA" id="ARBA00023004"/>
    </source>
</evidence>
<feature type="compositionally biased region" description="Gly residues" evidence="14">
    <location>
        <begin position="1"/>
        <end position="17"/>
    </location>
</feature>
<comment type="subcellular location">
    <subcellularLocation>
        <location evidence="1">Cell envelope</location>
    </subcellularLocation>
</comment>
<comment type="similarity">
    <text evidence="9 13">Belongs to the DyP-type peroxidase family.</text>
</comment>
<dbReference type="SUPFAM" id="SSF54909">
    <property type="entry name" value="Dimeric alpha+beta barrel"/>
    <property type="match status" value="1"/>
</dbReference>
<dbReference type="PROSITE" id="PS51404">
    <property type="entry name" value="DYP_PEROXIDASE"/>
    <property type="match status" value="1"/>
</dbReference>
<evidence type="ECO:0000313" key="18">
    <source>
        <dbReference type="Proteomes" id="UP001500751"/>
    </source>
</evidence>
<keyword evidence="18" id="KW-1185">Reference proteome</keyword>
<dbReference type="NCBIfam" id="TIGR01412">
    <property type="entry name" value="tat_substr_1"/>
    <property type="match status" value="1"/>
</dbReference>
<keyword evidence="3 13" id="KW-0349">Heme</keyword>
<keyword evidence="4 13" id="KW-0479">Metal-binding</keyword>
<keyword evidence="8" id="KW-0456">Lyase</keyword>
<organism evidence="17 18">
    <name type="scientific">Catenulispora yoronensis</name>
    <dbReference type="NCBI Taxonomy" id="450799"/>
    <lineage>
        <taxon>Bacteria</taxon>
        <taxon>Bacillati</taxon>
        <taxon>Actinomycetota</taxon>
        <taxon>Actinomycetes</taxon>
        <taxon>Catenulisporales</taxon>
        <taxon>Catenulisporaceae</taxon>
        <taxon>Catenulispora</taxon>
    </lineage>
</organism>
<feature type="region of interest" description="Disordered" evidence="14">
    <location>
        <begin position="1"/>
        <end position="65"/>
    </location>
</feature>
<gene>
    <name evidence="17" type="primary">efeB</name>
    <name evidence="17" type="ORF">GCM10009839_37640</name>
</gene>
<sequence>MNEQGAGQGAADGSVGGRDGRRGAGESGGVGSGGSTGHAGEGGSKKTSSDSGSGSASANSSPASRRQLLGRALGIAAGATAAGGTGFGIARATESDAAPDTAPGVAPSRGTTAGQGAAPASAVVPFYGAHQAGIATPAQDRLAFAAFDLTTTSVQDLQILLGTWAAAASQMTRGLPVGAVETSPQAPPIDTGEAEGLGAARLTITVGFGPSLFDQRFGLSGKRPAALADLPTLPGDGSLIPARGGGDLCVQACADDPVVAFHAIRNFARLARGKAVIRWSQLGFGRTSSTSVDQQTERNLLGFKDGTRNIKAESGADLNGYVWVGAEGEQAWMRGGSYLVARRIRMLIESWDTDYLADQENVFGRFKTSGAPLTGKAEFDTPDFAAQGADGRPVIPVNAHIRLAAPETNDGQKILRRGYSYTDGIDATTGLLDAGLFFIAYQKDPRKQFVPIQSRLGQHDNLNEYIRHTGSALFAVPPGLTAAGDWWGKALFG</sequence>
<dbReference type="Proteomes" id="UP001500751">
    <property type="component" value="Unassembled WGS sequence"/>
</dbReference>
<feature type="compositionally biased region" description="Gly residues" evidence="14">
    <location>
        <begin position="25"/>
        <end position="42"/>
    </location>
</feature>
<dbReference type="InterPro" id="IPR011008">
    <property type="entry name" value="Dimeric_a/b-barrel"/>
</dbReference>
<evidence type="ECO:0000256" key="4">
    <source>
        <dbReference type="ARBA" id="ARBA00022723"/>
    </source>
</evidence>
<feature type="compositionally biased region" description="Low complexity" evidence="14">
    <location>
        <begin position="49"/>
        <end position="65"/>
    </location>
</feature>
<evidence type="ECO:0000256" key="12">
    <source>
        <dbReference type="ARBA" id="ARBA00048856"/>
    </source>
</evidence>
<keyword evidence="6 13" id="KW-0560">Oxidoreductase</keyword>
<comment type="cofactor">
    <cofactor evidence="13">
        <name>heme b</name>
        <dbReference type="ChEBI" id="CHEBI:60344"/>
    </cofactor>
    <text evidence="13">Binds 1 heme b (iron(II)-protoporphyrin IX) group non-covalently per subunit.</text>
</comment>
<name>A0ABP5FTG5_9ACTN</name>
<dbReference type="EMBL" id="BAAAQN010000020">
    <property type="protein sequence ID" value="GAA2033679.1"/>
    <property type="molecule type" value="Genomic_DNA"/>
</dbReference>
<protein>
    <recommendedName>
        <fullName evidence="10 13">Deferrochelatase</fullName>
        <ecNumber evidence="13">1.11.1.-</ecNumber>
    </recommendedName>
    <alternativeName>
        <fullName evidence="11 13">Peroxidase EfeB</fullName>
    </alternativeName>
</protein>
<evidence type="ECO:0000256" key="3">
    <source>
        <dbReference type="ARBA" id="ARBA00022617"/>
    </source>
</evidence>
<evidence type="ECO:0000256" key="14">
    <source>
        <dbReference type="SAM" id="MobiDB-lite"/>
    </source>
</evidence>
<feature type="region of interest" description="Disordered" evidence="14">
    <location>
        <begin position="95"/>
        <end position="116"/>
    </location>
</feature>
<dbReference type="PROSITE" id="PS51318">
    <property type="entry name" value="TAT"/>
    <property type="match status" value="1"/>
</dbReference>
<dbReference type="InterPro" id="IPR006313">
    <property type="entry name" value="EfeB/EfeN"/>
</dbReference>
<dbReference type="Pfam" id="PF04261">
    <property type="entry name" value="Dyp_perox_N"/>
    <property type="match status" value="1"/>
</dbReference>
<comment type="function">
    <text evidence="13">Involved in the recovery of exogenous heme iron. Extracts iron from heme while preserving the protoporphyrin ring intact.</text>
</comment>
<dbReference type="InterPro" id="IPR006311">
    <property type="entry name" value="TAT_signal"/>
</dbReference>
<keyword evidence="7 13" id="KW-0408">Iron</keyword>
<feature type="domain" description="Dyp-type peroxidase N-terminal" evidence="15">
    <location>
        <begin position="131"/>
        <end position="284"/>
    </location>
</feature>
<evidence type="ECO:0000259" key="15">
    <source>
        <dbReference type="Pfam" id="PF04261"/>
    </source>
</evidence>
<evidence type="ECO:0000259" key="16">
    <source>
        <dbReference type="Pfam" id="PF20628"/>
    </source>
</evidence>
<evidence type="ECO:0000256" key="9">
    <source>
        <dbReference type="ARBA" id="ARBA00025737"/>
    </source>
</evidence>
<feature type="domain" description="Dyp-type peroxidase C-terminal" evidence="16">
    <location>
        <begin position="296"/>
        <end position="479"/>
    </location>
</feature>
<evidence type="ECO:0000256" key="5">
    <source>
        <dbReference type="ARBA" id="ARBA00022729"/>
    </source>
</evidence>
<keyword evidence="5" id="KW-0732">Signal</keyword>
<dbReference type="PANTHER" id="PTHR30521">
    <property type="entry name" value="DEFERROCHELATASE/PEROXIDASE"/>
    <property type="match status" value="1"/>
</dbReference>
<dbReference type="PANTHER" id="PTHR30521:SF4">
    <property type="entry name" value="DEFERROCHELATASE"/>
    <property type="match status" value="1"/>
</dbReference>
<evidence type="ECO:0000256" key="10">
    <source>
        <dbReference type="ARBA" id="ARBA00033771"/>
    </source>
</evidence>
<dbReference type="RefSeq" id="WP_344666925.1">
    <property type="nucleotide sequence ID" value="NZ_BAAAQN010000020.1"/>
</dbReference>
<dbReference type="EC" id="1.11.1.-" evidence="13"/>
<dbReference type="NCBIfam" id="TIGR01413">
    <property type="entry name" value="Dyp_perox_fam"/>
    <property type="match status" value="1"/>
</dbReference>
<evidence type="ECO:0000256" key="2">
    <source>
        <dbReference type="ARBA" id="ARBA00022559"/>
    </source>
</evidence>
<dbReference type="InterPro" id="IPR048328">
    <property type="entry name" value="Dyp_perox_C"/>
</dbReference>